<dbReference type="Proteomes" id="UP001177295">
    <property type="component" value="Chromosome"/>
</dbReference>
<comment type="function">
    <text evidence="5">Specifically methylates the pseudouridine at position 1915 (m3Psi1915) in 23S rRNA.</text>
</comment>
<evidence type="ECO:0000256" key="2">
    <source>
        <dbReference type="ARBA" id="ARBA00022679"/>
    </source>
</evidence>
<keyword evidence="2 5" id="KW-0808">Transferase</keyword>
<dbReference type="InterPro" id="IPR003742">
    <property type="entry name" value="RlmH-like"/>
</dbReference>
<dbReference type="HAMAP" id="MF_00658">
    <property type="entry name" value="23SrRNA_methyltr_H"/>
    <property type="match status" value="1"/>
</dbReference>
<evidence type="ECO:0000256" key="5">
    <source>
        <dbReference type="HAMAP-Rule" id="MF_00658"/>
    </source>
</evidence>
<keyword evidence="7" id="KW-1185">Reference proteome</keyword>
<feature type="binding site" evidence="5">
    <location>
        <position position="81"/>
    </location>
    <ligand>
        <name>S-adenosyl-L-methionine</name>
        <dbReference type="ChEBI" id="CHEBI:59789"/>
    </ligand>
</feature>
<gene>
    <name evidence="5" type="primary">rlmH</name>
    <name evidence="6" type="ORF">SEML1_0039</name>
</gene>
<dbReference type="Pfam" id="PF02590">
    <property type="entry name" value="SPOUT_MTase"/>
    <property type="match status" value="1"/>
</dbReference>
<organism evidence="6 7">
    <name type="scientific">Candidatus Southlakia epibionticum</name>
    <dbReference type="NCBI Taxonomy" id="3043284"/>
    <lineage>
        <taxon>Bacteria</taxon>
        <taxon>Candidatus Saccharimonadota</taxon>
        <taxon>Candidatus Saccharimonadia</taxon>
        <taxon>Candidatus Saccharimonadales</taxon>
        <taxon>Candidatus Saccharimonadaceae</taxon>
        <taxon>Candidatus Southlakia</taxon>
    </lineage>
</organism>
<evidence type="ECO:0000256" key="1">
    <source>
        <dbReference type="ARBA" id="ARBA00022603"/>
    </source>
</evidence>
<comment type="similarity">
    <text evidence="4 5">Belongs to the RNA methyltransferase RlmH family.</text>
</comment>
<accession>A0ABY8WUW7</accession>
<reference evidence="6 7" key="1">
    <citation type="journal article" date="2023" name="Cell">
        <title>Genetic manipulation of Patescibacteria provides mechanistic insights into microbial dark matter and the epibiotic lifestyle.</title>
        <authorList>
            <person name="Wang Y."/>
            <person name="Gallagher L.A."/>
            <person name="Andrade P.A."/>
            <person name="Liu A."/>
            <person name="Humphreys I.R."/>
            <person name="Turkarslan S."/>
            <person name="Cutler K.J."/>
            <person name="Arrieta-Ortiz M.L."/>
            <person name="Li Y."/>
            <person name="Radey M.C."/>
            <person name="McLean J.S."/>
            <person name="Cong Q."/>
            <person name="Baker D."/>
            <person name="Baliga N.S."/>
            <person name="Peterson S.B."/>
            <person name="Mougous J.D."/>
        </authorList>
    </citation>
    <scope>NUCLEOTIDE SEQUENCE [LARGE SCALE GENOMIC DNA]</scope>
    <source>
        <strain evidence="6 7">ML1</strain>
    </source>
</reference>
<protein>
    <recommendedName>
        <fullName evidence="5">Ribosomal RNA large subunit methyltransferase H</fullName>
        <ecNumber evidence="5">2.1.1.177</ecNumber>
    </recommendedName>
    <alternativeName>
        <fullName evidence="5">23S rRNA (pseudouridine1915-N3)-methyltransferase</fullName>
    </alternativeName>
    <alternativeName>
        <fullName evidence="5">23S rRNA m3Psi1915 methyltransferase</fullName>
    </alternativeName>
    <alternativeName>
        <fullName evidence="5">rRNA (pseudouridine-N3-)-methyltransferase RlmH</fullName>
    </alternativeName>
</protein>
<comment type="subunit">
    <text evidence="5">Homodimer.</text>
</comment>
<evidence type="ECO:0000313" key="7">
    <source>
        <dbReference type="Proteomes" id="UP001177295"/>
    </source>
</evidence>
<sequence length="164" mass="18933">MMRLRLWQKNCELMLKIIAIGKKHEPWVATGIERYQKRLQRPWNIAWELLPHSPFDSNNARRDESERILSRCGADEFIVVLDERGKLLNSPALSRSLSQAFTSNRTPTFVIGGAYGVTDALRSRANLVWSLSPLVFPHQLVRLILVEQLYRAQEIAQGGKYHHE</sequence>
<evidence type="ECO:0000313" key="6">
    <source>
        <dbReference type="EMBL" id="WIO45682.1"/>
    </source>
</evidence>
<comment type="catalytic activity">
    <reaction evidence="5">
        <text>pseudouridine(1915) in 23S rRNA + S-adenosyl-L-methionine = N(3)-methylpseudouridine(1915) in 23S rRNA + S-adenosyl-L-homocysteine + H(+)</text>
        <dbReference type="Rhea" id="RHEA:42752"/>
        <dbReference type="Rhea" id="RHEA-COMP:10221"/>
        <dbReference type="Rhea" id="RHEA-COMP:10222"/>
        <dbReference type="ChEBI" id="CHEBI:15378"/>
        <dbReference type="ChEBI" id="CHEBI:57856"/>
        <dbReference type="ChEBI" id="CHEBI:59789"/>
        <dbReference type="ChEBI" id="CHEBI:65314"/>
        <dbReference type="ChEBI" id="CHEBI:74486"/>
        <dbReference type="EC" id="2.1.1.177"/>
    </reaction>
</comment>
<keyword evidence="1 5" id="KW-0489">Methyltransferase</keyword>
<evidence type="ECO:0000256" key="3">
    <source>
        <dbReference type="ARBA" id="ARBA00022691"/>
    </source>
</evidence>
<comment type="subcellular location">
    <subcellularLocation>
        <location evidence="5">Cytoplasm</location>
    </subcellularLocation>
</comment>
<keyword evidence="5" id="KW-0963">Cytoplasm</keyword>
<dbReference type="PANTHER" id="PTHR33603">
    <property type="entry name" value="METHYLTRANSFERASE"/>
    <property type="match status" value="1"/>
</dbReference>
<dbReference type="PIRSF" id="PIRSF004505">
    <property type="entry name" value="MT_bac"/>
    <property type="match status" value="1"/>
</dbReference>
<keyword evidence="3 5" id="KW-0949">S-adenosyl-L-methionine</keyword>
<dbReference type="EMBL" id="CP124550">
    <property type="protein sequence ID" value="WIO45682.1"/>
    <property type="molecule type" value="Genomic_DNA"/>
</dbReference>
<proteinExistence type="inferred from homology"/>
<dbReference type="SUPFAM" id="SSF75217">
    <property type="entry name" value="alpha/beta knot"/>
    <property type="match status" value="1"/>
</dbReference>
<evidence type="ECO:0000256" key="4">
    <source>
        <dbReference type="ARBA" id="ARBA00038303"/>
    </source>
</evidence>
<keyword evidence="5" id="KW-0698">rRNA processing</keyword>
<dbReference type="CDD" id="cd18081">
    <property type="entry name" value="RlmH-like"/>
    <property type="match status" value="1"/>
</dbReference>
<name>A0ABY8WUW7_9BACT</name>
<dbReference type="EC" id="2.1.1.177" evidence="5"/>
<dbReference type="InterPro" id="IPR029028">
    <property type="entry name" value="Alpha/beta_knot_MTases"/>
</dbReference>
<feature type="binding site" evidence="5">
    <location>
        <begin position="131"/>
        <end position="136"/>
    </location>
    <ligand>
        <name>S-adenosyl-L-methionine</name>
        <dbReference type="ChEBI" id="CHEBI:59789"/>
    </ligand>
</feature>
<feature type="binding site" evidence="5">
    <location>
        <position position="112"/>
    </location>
    <ligand>
        <name>S-adenosyl-L-methionine</name>
        <dbReference type="ChEBI" id="CHEBI:59789"/>
    </ligand>
</feature>
<dbReference type="InterPro" id="IPR029026">
    <property type="entry name" value="tRNA_m1G_MTases_N"/>
</dbReference>
<dbReference type="PANTHER" id="PTHR33603:SF1">
    <property type="entry name" value="RIBOSOMAL RNA LARGE SUBUNIT METHYLTRANSFERASE H"/>
    <property type="match status" value="1"/>
</dbReference>
<dbReference type="Gene3D" id="3.40.1280.10">
    <property type="match status" value="1"/>
</dbReference>